<keyword evidence="2" id="KW-1185">Reference proteome</keyword>
<organism evidence="1 2">
    <name type="scientific">Limnobaculum eriocheiris</name>
    <dbReference type="NCBI Taxonomy" id="2897391"/>
    <lineage>
        <taxon>Bacteria</taxon>
        <taxon>Pseudomonadati</taxon>
        <taxon>Pseudomonadota</taxon>
        <taxon>Gammaproteobacteria</taxon>
        <taxon>Enterobacterales</taxon>
        <taxon>Budviciaceae</taxon>
        <taxon>Limnobaculum</taxon>
    </lineage>
</organism>
<proteinExistence type="predicted"/>
<dbReference type="Proteomes" id="UP001139171">
    <property type="component" value="Unassembled WGS sequence"/>
</dbReference>
<dbReference type="RefSeq" id="WP_230608413.1">
    <property type="nucleotide sequence ID" value="NZ_JAJNAG010000007.1"/>
</dbReference>
<gene>
    <name evidence="1" type="ORF">LPW36_05415</name>
</gene>
<sequence length="130" mass="14540">MEISIMGNYGKTAIDVVNNYLNGQDLCIAWNNQIRKYTCSESSIKKPCPKHAFLGLCEAGLVIGIPKGTCPNSNNENKIYALSLYRLLKGNLTLSPKELHRLYEKERGKSLTYNSQADVVISLFREGLLN</sequence>
<evidence type="ECO:0000313" key="1">
    <source>
        <dbReference type="EMBL" id="MCD1125457.1"/>
    </source>
</evidence>
<comment type="caution">
    <text evidence="1">The sequence shown here is derived from an EMBL/GenBank/DDBJ whole genome shotgun (WGS) entry which is preliminary data.</text>
</comment>
<dbReference type="InterPro" id="IPR053917">
    <property type="entry name" value="DUF6979"/>
</dbReference>
<reference evidence="1" key="1">
    <citation type="submission" date="2021-11" db="EMBL/GenBank/DDBJ databases">
        <title>Jinshanibacter sp. isolated from one year old Eriocheir sinensis.</title>
        <authorList>
            <person name="Li J.-Y."/>
            <person name="He W."/>
            <person name="Gao T.-H."/>
        </authorList>
    </citation>
    <scope>NUCLEOTIDE SEQUENCE</scope>
    <source>
        <strain evidence="1">LJY008</strain>
    </source>
</reference>
<dbReference type="AlphaFoldDB" id="A0A9X1MX94"/>
<evidence type="ECO:0000313" key="2">
    <source>
        <dbReference type="Proteomes" id="UP001139171"/>
    </source>
</evidence>
<accession>A0A9X1MX94</accession>
<protein>
    <submittedName>
        <fullName evidence="1">Uncharacterized protein</fullName>
    </submittedName>
</protein>
<dbReference type="EMBL" id="JAJNAG010000007">
    <property type="protein sequence ID" value="MCD1125457.1"/>
    <property type="molecule type" value="Genomic_DNA"/>
</dbReference>
<name>A0A9X1MX94_9GAMM</name>
<dbReference type="Pfam" id="PF22399">
    <property type="entry name" value="DUF6979"/>
    <property type="match status" value="1"/>
</dbReference>